<keyword evidence="2" id="KW-1185">Reference proteome</keyword>
<dbReference type="RefSeq" id="WP_077110264.1">
    <property type="nucleotide sequence ID" value="NZ_JAFBFH010000068.1"/>
</dbReference>
<proteinExistence type="predicted"/>
<reference evidence="1 2" key="1">
    <citation type="submission" date="2021-01" db="EMBL/GenBank/DDBJ databases">
        <title>Genomic Encyclopedia of Type Strains, Phase IV (KMG-IV): sequencing the most valuable type-strain genomes for metagenomic binning, comparative biology and taxonomic classification.</title>
        <authorList>
            <person name="Goeker M."/>
        </authorList>
    </citation>
    <scope>NUCLEOTIDE SEQUENCE [LARGE SCALE GENOMIC DNA]</scope>
    <source>
        <strain evidence="1 2">DSM 105453</strain>
    </source>
</reference>
<gene>
    <name evidence="1" type="ORF">JOC94_004716</name>
</gene>
<sequence length="73" mass="8550">MKLISYRRTAVYWYNFDTEAGATYNIEPEIFREITGVSKEAVLGCTEVTEEELWELTENARLIKLPEGFEWVV</sequence>
<name>A0ABS2RDF3_9BACI</name>
<evidence type="ECO:0000313" key="1">
    <source>
        <dbReference type="EMBL" id="MBM7717685.1"/>
    </source>
</evidence>
<protein>
    <submittedName>
        <fullName evidence="1">Uncharacterized protein</fullName>
    </submittedName>
</protein>
<accession>A0ABS2RDF3</accession>
<comment type="caution">
    <text evidence="1">The sequence shown here is derived from an EMBL/GenBank/DDBJ whole genome shotgun (WGS) entry which is preliminary data.</text>
</comment>
<dbReference type="Proteomes" id="UP000823485">
    <property type="component" value="Unassembled WGS sequence"/>
</dbReference>
<organism evidence="1 2">
    <name type="scientific">Siminovitchia thermophila</name>
    <dbReference type="NCBI Taxonomy" id="1245522"/>
    <lineage>
        <taxon>Bacteria</taxon>
        <taxon>Bacillati</taxon>
        <taxon>Bacillota</taxon>
        <taxon>Bacilli</taxon>
        <taxon>Bacillales</taxon>
        <taxon>Bacillaceae</taxon>
        <taxon>Siminovitchia</taxon>
    </lineage>
</organism>
<evidence type="ECO:0000313" key="2">
    <source>
        <dbReference type="Proteomes" id="UP000823485"/>
    </source>
</evidence>
<dbReference type="EMBL" id="JAFBFH010000068">
    <property type="protein sequence ID" value="MBM7717685.1"/>
    <property type="molecule type" value="Genomic_DNA"/>
</dbReference>